<dbReference type="PROSITE" id="PS51257">
    <property type="entry name" value="PROKAR_LIPOPROTEIN"/>
    <property type="match status" value="1"/>
</dbReference>
<comment type="caution">
    <text evidence="1">The sequence shown here is derived from an EMBL/GenBank/DDBJ whole genome shotgun (WGS) entry which is preliminary data.</text>
</comment>
<organism evidence="1 2">
    <name type="scientific">Sphingobacterium tenebrionis</name>
    <dbReference type="NCBI Taxonomy" id="3111775"/>
    <lineage>
        <taxon>Bacteria</taxon>
        <taxon>Pseudomonadati</taxon>
        <taxon>Bacteroidota</taxon>
        <taxon>Sphingobacteriia</taxon>
        <taxon>Sphingobacteriales</taxon>
        <taxon>Sphingobacteriaceae</taxon>
        <taxon>Sphingobacterium</taxon>
    </lineage>
</organism>
<dbReference type="Proteomes" id="UP001363035">
    <property type="component" value="Unassembled WGS sequence"/>
</dbReference>
<accession>A0ABU8I7V6</accession>
<sequence>MKKDMLKWMAVMLLVFISISSCKKIEVEQEFTIFGEVYFDTQNTKSSLAVRTKNGNSVVWRQDGMIAAPEGERTFEFYDKSTGEVLAEKTVNVVAGNPEKWTLFQPEEGQPISIISQSENSEEPAAKDGFIKFKIANLATKSLPYENIDVVVYGKVDNGDVIELGKIEGVGKTFQETEYQEISNGKSQGVTSFYFSFIDNNTKEVIMGDGGTVFTTDVLGLPGEIIPSQLNLKNWVLTIYLLETEFPESYGICIKGTDSKWYAVNINNILFSN</sequence>
<evidence type="ECO:0000313" key="1">
    <source>
        <dbReference type="EMBL" id="MEI5985809.1"/>
    </source>
</evidence>
<proteinExistence type="predicted"/>
<dbReference type="EMBL" id="JAYLLN010000034">
    <property type="protein sequence ID" value="MEI5985809.1"/>
    <property type="molecule type" value="Genomic_DNA"/>
</dbReference>
<evidence type="ECO:0000313" key="2">
    <source>
        <dbReference type="Proteomes" id="UP001363035"/>
    </source>
</evidence>
<gene>
    <name evidence="1" type="ORF">VJ786_12955</name>
</gene>
<reference evidence="1 2" key="1">
    <citation type="submission" date="2024-01" db="EMBL/GenBank/DDBJ databases">
        <title>Sphingobacterium tenebrionis sp. nov., a novel endophyte isolated from tenebrio molitor intestines.</title>
        <authorList>
            <person name="Zhang C."/>
        </authorList>
    </citation>
    <scope>NUCLEOTIDE SEQUENCE [LARGE SCALE GENOMIC DNA]</scope>
    <source>
        <strain evidence="1 2">PU5-4</strain>
    </source>
</reference>
<protein>
    <submittedName>
        <fullName evidence="1">Uncharacterized protein</fullName>
    </submittedName>
</protein>
<dbReference type="RefSeq" id="WP_336557836.1">
    <property type="nucleotide sequence ID" value="NZ_JAYLLN010000034.1"/>
</dbReference>
<keyword evidence="2" id="KW-1185">Reference proteome</keyword>
<name>A0ABU8I7V6_9SPHI</name>